<accession>K2PNS3</accession>
<dbReference type="Gene3D" id="3.10.180.10">
    <property type="entry name" value="2,3-Dihydroxybiphenyl 1,2-Dioxygenase, domain 1"/>
    <property type="match status" value="1"/>
</dbReference>
<organism evidence="2 3">
    <name type="scientific">Lactococcus garvieae DCC43</name>
    <dbReference type="NCBI Taxonomy" id="1231377"/>
    <lineage>
        <taxon>Bacteria</taxon>
        <taxon>Bacillati</taxon>
        <taxon>Bacillota</taxon>
        <taxon>Bacilli</taxon>
        <taxon>Lactobacillales</taxon>
        <taxon>Streptococcaceae</taxon>
        <taxon>Lactococcus</taxon>
    </lineage>
</organism>
<dbReference type="PROSITE" id="PS51819">
    <property type="entry name" value="VOC"/>
    <property type="match status" value="1"/>
</dbReference>
<reference evidence="2 3" key="1">
    <citation type="journal article" date="2012" name="J. Bacteriol.">
        <title>Genome Sequence of the Bacteriocin-Producing Strain Lactococcus garvieae DCC43.</title>
        <authorList>
            <person name="Gabrielsen C."/>
            <person name="Brede D.A."/>
            <person name="Hernandez P.E."/>
            <person name="Nes I.F."/>
            <person name="Diep D.B."/>
        </authorList>
    </citation>
    <scope>NUCLEOTIDE SEQUENCE [LARGE SCALE GENOMIC DNA]</scope>
    <source>
        <strain evidence="2 3">DCC43</strain>
    </source>
</reference>
<evidence type="ECO:0000313" key="2">
    <source>
        <dbReference type="EMBL" id="EKF51914.1"/>
    </source>
</evidence>
<feature type="domain" description="VOC" evidence="1">
    <location>
        <begin position="2"/>
        <end position="125"/>
    </location>
</feature>
<dbReference type="Pfam" id="PF00903">
    <property type="entry name" value="Glyoxalase"/>
    <property type="match status" value="1"/>
</dbReference>
<dbReference type="SUPFAM" id="SSF54593">
    <property type="entry name" value="Glyoxalase/Bleomycin resistance protein/Dihydroxybiphenyl dioxygenase"/>
    <property type="match status" value="1"/>
</dbReference>
<dbReference type="PANTHER" id="PTHR36113:SF1">
    <property type="entry name" value="GLYOXALASE_BLEOMYCIN RESISTANCE PROTEIN_DIOXYGENASE"/>
    <property type="match status" value="1"/>
</dbReference>
<dbReference type="InterPro" id="IPR029068">
    <property type="entry name" value="Glyas_Bleomycin-R_OHBP_Dase"/>
</dbReference>
<dbReference type="RefSeq" id="WP_003135134.1">
    <property type="nucleotide sequence ID" value="NZ_AMQS01000008.1"/>
</dbReference>
<dbReference type="eggNOG" id="COG0346">
    <property type="taxonomic scope" value="Bacteria"/>
</dbReference>
<evidence type="ECO:0000313" key="3">
    <source>
        <dbReference type="Proteomes" id="UP000006787"/>
    </source>
</evidence>
<dbReference type="InterPro" id="IPR004360">
    <property type="entry name" value="Glyas_Fos-R_dOase_dom"/>
</dbReference>
<name>K2PNS3_9LACT</name>
<gene>
    <name evidence="2" type="ORF">C426_0776</name>
</gene>
<dbReference type="EC" id="4.4.1.5" evidence="2"/>
<dbReference type="InterPro" id="IPR037523">
    <property type="entry name" value="VOC_core"/>
</dbReference>
<protein>
    <submittedName>
        <fullName evidence="2">Lactoylglutathione lyase</fullName>
        <ecNumber evidence="2">4.4.1.5</ecNumber>
    </submittedName>
</protein>
<dbReference type="AlphaFoldDB" id="K2PNS3"/>
<dbReference type="GO" id="GO:0004462">
    <property type="term" value="F:lactoylglutathione lyase activity"/>
    <property type="evidence" value="ECO:0007669"/>
    <property type="project" value="UniProtKB-EC"/>
</dbReference>
<dbReference type="InterPro" id="IPR051332">
    <property type="entry name" value="Fosfomycin_Res_Enzymes"/>
</dbReference>
<dbReference type="PATRIC" id="fig|1231377.3.peg.780"/>
<evidence type="ECO:0000259" key="1">
    <source>
        <dbReference type="PROSITE" id="PS51819"/>
    </source>
</evidence>
<comment type="caution">
    <text evidence="2">The sequence shown here is derived from an EMBL/GenBank/DDBJ whole genome shotgun (WGS) entry which is preliminary data.</text>
</comment>
<dbReference type="PANTHER" id="PTHR36113">
    <property type="entry name" value="LYASE, PUTATIVE-RELATED-RELATED"/>
    <property type="match status" value="1"/>
</dbReference>
<dbReference type="EMBL" id="AMQS01000008">
    <property type="protein sequence ID" value="EKF51914.1"/>
    <property type="molecule type" value="Genomic_DNA"/>
</dbReference>
<keyword evidence="2" id="KW-0456">Lyase</keyword>
<dbReference type="Proteomes" id="UP000006787">
    <property type="component" value="Unassembled WGS sequence"/>
</dbReference>
<proteinExistence type="predicted"/>
<sequence length="125" mass="14095">MKIEHIGIWVKDLEVMKNFYETYFGAEAGPKYHNVKTGFTSYFMSFAEGARVELMHRDDIQELPVEALGFAHLAVQVGDEREVDGKAETFSKNGFEVLSGPRRTGDGYYEAVILDPEGNRIEITA</sequence>